<dbReference type="Gene3D" id="1.10.10.10">
    <property type="entry name" value="Winged helix-like DNA-binding domain superfamily/Winged helix DNA-binding domain"/>
    <property type="match status" value="1"/>
</dbReference>
<evidence type="ECO:0000313" key="3">
    <source>
        <dbReference type="Proteomes" id="UP001174909"/>
    </source>
</evidence>
<keyword evidence="3" id="KW-1185">Reference proteome</keyword>
<feature type="domain" description="DEP" evidence="1">
    <location>
        <begin position="74"/>
        <end position="130"/>
    </location>
</feature>
<proteinExistence type="predicted"/>
<dbReference type="EMBL" id="CASHTH010002647">
    <property type="protein sequence ID" value="CAI8033210.1"/>
    <property type="molecule type" value="Genomic_DNA"/>
</dbReference>
<sequence>MCIIQGSTLVHGDNIGLVWRKFYSSKRCQFKDHESVLGVQDTESLSALQEYIAALSHPDTGIPCQELVSGIKIFTGSSAAHWFIKNMEGVSSMQNAQVVGQRLISLGAFIEIQGGTTFVVSSTAYYQFCVTSQSRKVQMDQDKRQVRSQSLGSFSHRVPPSAYQGLSRYDIHMAELPW</sequence>
<dbReference type="GO" id="GO:0035556">
    <property type="term" value="P:intracellular signal transduction"/>
    <property type="evidence" value="ECO:0007669"/>
    <property type="project" value="InterPro"/>
</dbReference>
<dbReference type="PROSITE" id="PS50186">
    <property type="entry name" value="DEP"/>
    <property type="match status" value="1"/>
</dbReference>
<gene>
    <name evidence="2" type="ORF">GBAR_LOCUS18723</name>
</gene>
<name>A0AA35SN78_GEOBA</name>
<evidence type="ECO:0000313" key="2">
    <source>
        <dbReference type="EMBL" id="CAI8033210.1"/>
    </source>
</evidence>
<evidence type="ECO:0000259" key="1">
    <source>
        <dbReference type="PROSITE" id="PS50186"/>
    </source>
</evidence>
<dbReference type="Pfam" id="PF00610">
    <property type="entry name" value="DEP"/>
    <property type="match status" value="1"/>
</dbReference>
<protein>
    <recommendedName>
        <fullName evidence="1">DEP domain-containing protein</fullName>
    </recommendedName>
</protein>
<organism evidence="2 3">
    <name type="scientific">Geodia barretti</name>
    <name type="common">Barrett's horny sponge</name>
    <dbReference type="NCBI Taxonomy" id="519541"/>
    <lineage>
        <taxon>Eukaryota</taxon>
        <taxon>Metazoa</taxon>
        <taxon>Porifera</taxon>
        <taxon>Demospongiae</taxon>
        <taxon>Heteroscleromorpha</taxon>
        <taxon>Tetractinellida</taxon>
        <taxon>Astrophorina</taxon>
        <taxon>Geodiidae</taxon>
        <taxon>Geodia</taxon>
    </lineage>
</organism>
<dbReference type="InterPro" id="IPR000591">
    <property type="entry name" value="DEP_dom"/>
</dbReference>
<dbReference type="AlphaFoldDB" id="A0AA35SN78"/>
<dbReference type="Proteomes" id="UP001174909">
    <property type="component" value="Unassembled WGS sequence"/>
</dbReference>
<dbReference type="InterPro" id="IPR036388">
    <property type="entry name" value="WH-like_DNA-bd_sf"/>
</dbReference>
<comment type="caution">
    <text evidence="2">The sequence shown here is derived from an EMBL/GenBank/DDBJ whole genome shotgun (WGS) entry which is preliminary data.</text>
</comment>
<accession>A0AA35SN78</accession>
<dbReference type="InterPro" id="IPR036390">
    <property type="entry name" value="WH_DNA-bd_sf"/>
</dbReference>
<dbReference type="SUPFAM" id="SSF46785">
    <property type="entry name" value="Winged helix' DNA-binding domain"/>
    <property type="match status" value="1"/>
</dbReference>
<reference evidence="2" key="1">
    <citation type="submission" date="2023-03" db="EMBL/GenBank/DDBJ databases">
        <authorList>
            <person name="Steffen K."/>
            <person name="Cardenas P."/>
        </authorList>
    </citation>
    <scope>NUCLEOTIDE SEQUENCE</scope>
</reference>